<evidence type="ECO:0000313" key="3">
    <source>
        <dbReference type="Proteomes" id="UP000605568"/>
    </source>
</evidence>
<sequence length="249" mass="27492">MIPEFEVEIDPRVPDQAAYWVPTQDDVSDEGFGFFRNTWLISDVWNEEALAALQTERELLEAVSGLSANIEEYEEIAAAVESCSISELPRHMLSRPTISTLQELVPEMSDEEPTPLEGLELGVYSAVLALNAAGFLTAASCRGHISEHAWATYPVVFFATDKARAQVLQPIASKAGCGFAIDPHRPALLTVYARSSRSMMLMAEMVMENRAQFPEEPLFRYCDDEAPPASGDPSQLPLPGFKDVGPERR</sequence>
<gene>
    <name evidence="2" type="ORF">GCM10017774_42850</name>
</gene>
<comment type="caution">
    <text evidence="2">The sequence shown here is derived from an EMBL/GenBank/DDBJ whole genome shotgun (WGS) entry which is preliminary data.</text>
</comment>
<accession>A0ABQ3MIQ7</accession>
<keyword evidence="3" id="KW-1185">Reference proteome</keyword>
<dbReference type="RefSeq" id="WP_191300192.1">
    <property type="nucleotide sequence ID" value="NZ_BNAR01000006.1"/>
</dbReference>
<protein>
    <submittedName>
        <fullName evidence="2">Uncharacterized protein</fullName>
    </submittedName>
</protein>
<organism evidence="2 3">
    <name type="scientific">Lentzea cavernae</name>
    <dbReference type="NCBI Taxonomy" id="2020703"/>
    <lineage>
        <taxon>Bacteria</taxon>
        <taxon>Bacillati</taxon>
        <taxon>Actinomycetota</taxon>
        <taxon>Actinomycetes</taxon>
        <taxon>Pseudonocardiales</taxon>
        <taxon>Pseudonocardiaceae</taxon>
        <taxon>Lentzea</taxon>
    </lineage>
</organism>
<evidence type="ECO:0000256" key="1">
    <source>
        <dbReference type="SAM" id="MobiDB-lite"/>
    </source>
</evidence>
<evidence type="ECO:0000313" key="2">
    <source>
        <dbReference type="EMBL" id="GHH44041.1"/>
    </source>
</evidence>
<dbReference type="Proteomes" id="UP000605568">
    <property type="component" value="Unassembled WGS sequence"/>
</dbReference>
<name>A0ABQ3MIQ7_9PSEU</name>
<reference evidence="3" key="1">
    <citation type="journal article" date="2019" name="Int. J. Syst. Evol. Microbiol.">
        <title>The Global Catalogue of Microorganisms (GCM) 10K type strain sequencing project: providing services to taxonomists for standard genome sequencing and annotation.</title>
        <authorList>
            <consortium name="The Broad Institute Genomics Platform"/>
            <consortium name="The Broad Institute Genome Sequencing Center for Infectious Disease"/>
            <person name="Wu L."/>
            <person name="Ma J."/>
        </authorList>
    </citation>
    <scope>NUCLEOTIDE SEQUENCE [LARGE SCALE GENOMIC DNA]</scope>
    <source>
        <strain evidence="3">CGMCC 4.7367</strain>
    </source>
</reference>
<dbReference type="EMBL" id="BNAR01000006">
    <property type="protein sequence ID" value="GHH44041.1"/>
    <property type="molecule type" value="Genomic_DNA"/>
</dbReference>
<proteinExistence type="predicted"/>
<feature type="region of interest" description="Disordered" evidence="1">
    <location>
        <begin position="223"/>
        <end position="249"/>
    </location>
</feature>